<dbReference type="Gene3D" id="3.90.470.20">
    <property type="entry name" value="4'-phosphopantetheinyl transferase domain"/>
    <property type="match status" value="1"/>
</dbReference>
<organism evidence="5">
    <name type="scientific">Kitasatospora sp. CMC57</name>
    <dbReference type="NCBI Taxonomy" id="3231513"/>
    <lineage>
        <taxon>Bacteria</taxon>
        <taxon>Bacillati</taxon>
        <taxon>Actinomycetota</taxon>
        <taxon>Actinomycetes</taxon>
        <taxon>Kitasatosporales</taxon>
        <taxon>Streptomycetaceae</taxon>
        <taxon>Kitasatospora</taxon>
    </lineage>
</organism>
<dbReference type="SUPFAM" id="SSF56214">
    <property type="entry name" value="4'-phosphopantetheinyl transferase"/>
    <property type="match status" value="2"/>
</dbReference>
<dbReference type="Pfam" id="PF01648">
    <property type="entry name" value="ACPS"/>
    <property type="match status" value="1"/>
</dbReference>
<feature type="domain" description="4'-phosphopantetheinyl transferase" evidence="4">
    <location>
        <begin position="108"/>
        <end position="176"/>
    </location>
</feature>
<dbReference type="EMBL" id="AP035881">
    <property type="protein sequence ID" value="BFP43884.1"/>
    <property type="molecule type" value="Genomic_DNA"/>
</dbReference>
<dbReference type="GO" id="GO:0005829">
    <property type="term" value="C:cytosol"/>
    <property type="evidence" value="ECO:0007669"/>
    <property type="project" value="TreeGrafter"/>
</dbReference>
<evidence type="ECO:0000259" key="4">
    <source>
        <dbReference type="Pfam" id="PF01648"/>
    </source>
</evidence>
<dbReference type="InterPro" id="IPR050559">
    <property type="entry name" value="P-Pant_transferase_sf"/>
</dbReference>
<evidence type="ECO:0000313" key="5">
    <source>
        <dbReference type="EMBL" id="BFP43884.1"/>
    </source>
</evidence>
<evidence type="ECO:0000256" key="3">
    <source>
        <dbReference type="SAM" id="MobiDB-lite"/>
    </source>
</evidence>
<dbReference type="GO" id="GO:0000287">
    <property type="term" value="F:magnesium ion binding"/>
    <property type="evidence" value="ECO:0007669"/>
    <property type="project" value="InterPro"/>
</dbReference>
<comment type="similarity">
    <text evidence="1">Belongs to the P-Pant transferase superfamily. Gsp/Sfp/HetI/AcpT family.</text>
</comment>
<reference evidence="5" key="1">
    <citation type="submission" date="2024-07" db="EMBL/GenBank/DDBJ databases">
        <title>Complete genome sequences of cellulolytic bacteria, Kitasatospora sp. CMC57 and Streptomyces sp. CMC78, isolated from Japanese agricultural soil.</title>
        <authorList>
            <person name="Hashimoto T."/>
            <person name="Ito M."/>
            <person name="Iwamoto M."/>
            <person name="Fukahori D."/>
            <person name="Shoda T."/>
            <person name="Sakoda M."/>
            <person name="Morohoshi T."/>
            <person name="Mitsuboshi M."/>
            <person name="Nishizawa T."/>
        </authorList>
    </citation>
    <scope>NUCLEOTIDE SEQUENCE</scope>
    <source>
        <strain evidence="5">CMC57</strain>
    </source>
</reference>
<sequence>MSTDTVTLWVIPTDQPAPVVDRLHRLLDQGERERARAVPDPIRRSRFVVGRGAVRLLAARPLGLSPVEIAWRRGPHGKPEPVHNPIGARFSWSGSGPLAVLAVAHGRPVGADVEELPAERVAVRVAGRYFPPEEAGFVAEGRSARHRSARFAQLWCRREAGVKAYGGRLAQGLPLRLAGRSPLRLDSLNGLSPGPCWIRDIRLPGPFRAAVALDGPAPFVVRRRTWTSYTPPDLEPPDLEPLEPGAADD</sequence>
<dbReference type="PANTHER" id="PTHR12215">
    <property type="entry name" value="PHOSPHOPANTETHEINE TRANSFERASE"/>
    <property type="match status" value="1"/>
</dbReference>
<dbReference type="RefSeq" id="WP_407986471.1">
    <property type="nucleotide sequence ID" value="NZ_AP035881.2"/>
</dbReference>
<evidence type="ECO:0000256" key="2">
    <source>
        <dbReference type="ARBA" id="ARBA00022679"/>
    </source>
</evidence>
<name>A0AB33JRF1_9ACTN</name>
<proteinExistence type="inferred from homology"/>
<feature type="region of interest" description="Disordered" evidence="3">
    <location>
        <begin position="230"/>
        <end position="249"/>
    </location>
</feature>
<dbReference type="InterPro" id="IPR037143">
    <property type="entry name" value="4-PPantetheinyl_Trfase_dom_sf"/>
</dbReference>
<dbReference type="AlphaFoldDB" id="A0AB33JRF1"/>
<protein>
    <recommendedName>
        <fullName evidence="4">4'-phosphopantetheinyl transferase domain-containing protein</fullName>
    </recommendedName>
</protein>
<keyword evidence="2" id="KW-0808">Transferase</keyword>
<evidence type="ECO:0000256" key="1">
    <source>
        <dbReference type="ARBA" id="ARBA00010990"/>
    </source>
</evidence>
<dbReference type="GO" id="GO:0008897">
    <property type="term" value="F:holo-[acyl-carrier-protein] synthase activity"/>
    <property type="evidence" value="ECO:0007669"/>
    <property type="project" value="InterPro"/>
</dbReference>
<dbReference type="GO" id="GO:0019878">
    <property type="term" value="P:lysine biosynthetic process via aminoadipic acid"/>
    <property type="evidence" value="ECO:0007669"/>
    <property type="project" value="TreeGrafter"/>
</dbReference>
<dbReference type="PANTHER" id="PTHR12215:SF10">
    <property type="entry name" value="L-AMINOADIPATE-SEMIALDEHYDE DEHYDROGENASE-PHOSPHOPANTETHEINYL TRANSFERASE"/>
    <property type="match status" value="1"/>
</dbReference>
<accession>A0AB33JRF1</accession>
<dbReference type="InterPro" id="IPR008278">
    <property type="entry name" value="4-PPantetheinyl_Trfase_dom"/>
</dbReference>
<feature type="compositionally biased region" description="Acidic residues" evidence="3">
    <location>
        <begin position="235"/>
        <end position="249"/>
    </location>
</feature>
<gene>
    <name evidence="5" type="ORF">KCMC57_02520</name>
</gene>